<protein>
    <submittedName>
        <fullName evidence="2">Uncharacterized protein</fullName>
    </submittedName>
</protein>
<evidence type="ECO:0000256" key="1">
    <source>
        <dbReference type="SAM" id="MobiDB-lite"/>
    </source>
</evidence>
<dbReference type="Proteomes" id="UP000801428">
    <property type="component" value="Unassembled WGS sequence"/>
</dbReference>
<evidence type="ECO:0000313" key="3">
    <source>
        <dbReference type="Proteomes" id="UP000801428"/>
    </source>
</evidence>
<evidence type="ECO:0000313" key="2">
    <source>
        <dbReference type="EMBL" id="KAF2998812.1"/>
    </source>
</evidence>
<comment type="caution">
    <text evidence="2">The sequence shown here is derived from an EMBL/GenBank/DDBJ whole genome shotgun (WGS) entry which is preliminary data.</text>
</comment>
<feature type="region of interest" description="Disordered" evidence="1">
    <location>
        <begin position="137"/>
        <end position="158"/>
    </location>
</feature>
<gene>
    <name evidence="2" type="ORF">E8E13_001596</name>
</gene>
<dbReference type="EMBL" id="SWKU01000018">
    <property type="protein sequence ID" value="KAF2998812.1"/>
    <property type="molecule type" value="Genomic_DNA"/>
</dbReference>
<dbReference type="OrthoDB" id="3784677at2759"/>
<reference evidence="2" key="1">
    <citation type="submission" date="2019-04" db="EMBL/GenBank/DDBJ databases">
        <title>Sequencing of skin fungus with MAO and IRED activity.</title>
        <authorList>
            <person name="Marsaioli A.J."/>
            <person name="Bonatto J.M.C."/>
            <person name="Reis Junior O."/>
        </authorList>
    </citation>
    <scope>NUCLEOTIDE SEQUENCE</scope>
    <source>
        <strain evidence="2">30M1</strain>
    </source>
</reference>
<dbReference type="AlphaFoldDB" id="A0A9P4TA37"/>
<name>A0A9P4TA37_CURKU</name>
<accession>A0A9P4TA37</accession>
<keyword evidence="3" id="KW-1185">Reference proteome</keyword>
<sequence>MSSPPRTTYFTGDAELADLGGVRFNHDVAAVGDKDYALRGPAPVHVQAGRAPRGLEIQVHMWNTFQYMTDERNEKEEKKGDLHEGQLHRANRAAAGGAGLMGTNAVISNTNPVFSGPVMAHEGRPAPYGNGGMRGGRGGRGGMGGRSGGVTGGGPMRGQAGGQLDALCAARKPAHPALPCAKGIAEELDKSLFWDGPICDLNV</sequence>
<organism evidence="2 3">
    <name type="scientific">Curvularia kusanoi</name>
    <name type="common">Cochliobolus kusanoi</name>
    <dbReference type="NCBI Taxonomy" id="90978"/>
    <lineage>
        <taxon>Eukaryota</taxon>
        <taxon>Fungi</taxon>
        <taxon>Dikarya</taxon>
        <taxon>Ascomycota</taxon>
        <taxon>Pezizomycotina</taxon>
        <taxon>Dothideomycetes</taxon>
        <taxon>Pleosporomycetidae</taxon>
        <taxon>Pleosporales</taxon>
        <taxon>Pleosporineae</taxon>
        <taxon>Pleosporaceae</taxon>
        <taxon>Curvularia</taxon>
    </lineage>
</organism>
<proteinExistence type="predicted"/>